<accession>A0ABD5ZKD6</accession>
<protein>
    <submittedName>
        <fullName evidence="2">Uncharacterized protein</fullName>
    </submittedName>
</protein>
<comment type="caution">
    <text evidence="2">The sequence shown here is derived from an EMBL/GenBank/DDBJ whole genome shotgun (WGS) entry which is preliminary data.</text>
</comment>
<dbReference type="AlphaFoldDB" id="A0ABD5ZKD6"/>
<gene>
    <name evidence="2" type="ORF">ACFQJ4_00795</name>
</gene>
<reference evidence="2 3" key="1">
    <citation type="journal article" date="2019" name="Int. J. Syst. Evol. Microbiol.">
        <title>The Global Catalogue of Microorganisms (GCM) 10K type strain sequencing project: providing services to taxonomists for standard genome sequencing and annotation.</title>
        <authorList>
            <consortium name="The Broad Institute Genomics Platform"/>
            <consortium name="The Broad Institute Genome Sequencing Center for Infectious Disease"/>
            <person name="Wu L."/>
            <person name="Ma J."/>
        </authorList>
    </citation>
    <scope>NUCLEOTIDE SEQUENCE [LARGE SCALE GENOMIC DNA]</scope>
    <source>
        <strain evidence="2 3">DT85</strain>
    </source>
</reference>
<dbReference type="RefSeq" id="WP_276234839.1">
    <property type="nucleotide sequence ID" value="NZ_CP119802.1"/>
</dbReference>
<name>A0ABD5ZKD6_9EURY</name>
<organism evidence="2 3">
    <name type="scientific">Halosegnis marinus</name>
    <dbReference type="NCBI Taxonomy" id="3034023"/>
    <lineage>
        <taxon>Archaea</taxon>
        <taxon>Methanobacteriati</taxon>
        <taxon>Methanobacteriota</taxon>
        <taxon>Stenosarchaea group</taxon>
        <taxon>Halobacteria</taxon>
        <taxon>Halobacteriales</taxon>
        <taxon>Natronomonadaceae</taxon>
        <taxon>Halosegnis</taxon>
    </lineage>
</organism>
<evidence type="ECO:0000313" key="3">
    <source>
        <dbReference type="Proteomes" id="UP001596398"/>
    </source>
</evidence>
<dbReference type="EMBL" id="JBHTAP010000001">
    <property type="protein sequence ID" value="MFC7233843.1"/>
    <property type="molecule type" value="Genomic_DNA"/>
</dbReference>
<evidence type="ECO:0000256" key="1">
    <source>
        <dbReference type="SAM" id="MobiDB-lite"/>
    </source>
</evidence>
<keyword evidence="3" id="KW-1185">Reference proteome</keyword>
<feature type="region of interest" description="Disordered" evidence="1">
    <location>
        <begin position="189"/>
        <end position="213"/>
    </location>
</feature>
<proteinExistence type="predicted"/>
<evidence type="ECO:0000313" key="2">
    <source>
        <dbReference type="EMBL" id="MFC7233843.1"/>
    </source>
</evidence>
<dbReference type="GeneID" id="79265504"/>
<sequence>MSSQRRLPPILEFGDALDRVEAHTDDPEAERYVREIREGLDDLAARDPDSRAAQVTSLENLIDSLLTYAEGDAELWAKTIQNRFANYRHTRRASSANLHVSNGRIEREGEAVGAGAEAGEARLRGGLVNNGERSDAMVSIAFYDDRDRAVWKVESRLFEVDPGERRDLDLTVYIPEGAAYYAVGAFEPDDPAAVGGDAPTPGRESDGDASYVD</sequence>
<dbReference type="Proteomes" id="UP001596398">
    <property type="component" value="Unassembled WGS sequence"/>
</dbReference>